<keyword evidence="3" id="KW-1185">Reference proteome</keyword>
<dbReference type="InterPro" id="IPR007534">
    <property type="entry name" value="LuxE"/>
</dbReference>
<reference evidence="2 3" key="1">
    <citation type="submission" date="2019-09" db="EMBL/GenBank/DDBJ databases">
        <title>Genomes of family Cryomorphaceae.</title>
        <authorList>
            <person name="Bowman J.P."/>
        </authorList>
    </citation>
    <scope>NUCLEOTIDE SEQUENCE [LARGE SCALE GENOMIC DNA]</scope>
    <source>
        <strain evidence="2 3">LMG 25704</strain>
    </source>
</reference>
<dbReference type="Pfam" id="PF04443">
    <property type="entry name" value="LuxE"/>
    <property type="match status" value="1"/>
</dbReference>
<dbReference type="OrthoDB" id="182577at2"/>
<evidence type="ECO:0000313" key="3">
    <source>
        <dbReference type="Proteomes" id="UP000468650"/>
    </source>
</evidence>
<evidence type="ECO:0000313" key="2">
    <source>
        <dbReference type="EMBL" id="KAB2805420.1"/>
    </source>
</evidence>
<protein>
    <submittedName>
        <fullName evidence="2">Acyl transferase</fullName>
    </submittedName>
</protein>
<name>A0A6N6RFF6_9FLAO</name>
<evidence type="ECO:0000259" key="1">
    <source>
        <dbReference type="Pfam" id="PF04443"/>
    </source>
</evidence>
<gene>
    <name evidence="2" type="ORF">F8C67_13870</name>
</gene>
<dbReference type="Gene3D" id="3.40.50.12780">
    <property type="entry name" value="N-terminal domain of ligase-like"/>
    <property type="match status" value="1"/>
</dbReference>
<dbReference type="GO" id="GO:0047474">
    <property type="term" value="F:long-chain fatty acid--protein ligase activity"/>
    <property type="evidence" value="ECO:0007669"/>
    <property type="project" value="InterPro"/>
</dbReference>
<dbReference type="InterPro" id="IPR042099">
    <property type="entry name" value="ANL_N_sf"/>
</dbReference>
<proteinExistence type="predicted"/>
<keyword evidence="2" id="KW-0808">Transferase</keyword>
<dbReference type="Proteomes" id="UP000468650">
    <property type="component" value="Unassembled WGS sequence"/>
</dbReference>
<accession>A0A6N6RFF6</accession>
<dbReference type="GO" id="GO:0016740">
    <property type="term" value="F:transferase activity"/>
    <property type="evidence" value="ECO:0007669"/>
    <property type="project" value="UniProtKB-KW"/>
</dbReference>
<feature type="domain" description="Acyl-protein synthetase LuxE" evidence="1">
    <location>
        <begin position="194"/>
        <end position="323"/>
    </location>
</feature>
<comment type="caution">
    <text evidence="2">The sequence shown here is derived from an EMBL/GenBank/DDBJ whole genome shotgun (WGS) entry which is preliminary data.</text>
</comment>
<organism evidence="2 3">
    <name type="scientific">Phaeocystidibacter luteus</name>
    <dbReference type="NCBI Taxonomy" id="911197"/>
    <lineage>
        <taxon>Bacteria</taxon>
        <taxon>Pseudomonadati</taxon>
        <taxon>Bacteroidota</taxon>
        <taxon>Flavobacteriia</taxon>
        <taxon>Flavobacteriales</taxon>
        <taxon>Phaeocystidibacteraceae</taxon>
        <taxon>Phaeocystidibacter</taxon>
    </lineage>
</organism>
<sequence length="326" mass="36772">MASFKDTLLLKSTDFNSAALELFQYQAEHCAPYKRFLEGLSIDVRSISSWEDIPHLPIEAFKNHEVKSGDFDAEVTYTSSGTTGQNTSRHYVREKSWYHRVFEAAFRDKYGDPSEFQWLCLLPSYLERKGSSLIDMADAFIQSSKFDGSGFYLSNLDDLKTQLEKSVKDEIPTVLLGVSFALLDLAEEHPMSLSNSIVIMETGGMKGRRKELIRDELHAILKEAFHVEMIHSEYGMTELMSQAYSSGNGRYTTPPWMRITLRDPADPLSKVRDGKTGGINIIDLANVDSCAFIATQDLGRIYPDATFEVLGRFDQSDIRGCNLLVL</sequence>
<dbReference type="SUPFAM" id="SSF56801">
    <property type="entry name" value="Acetyl-CoA synthetase-like"/>
    <property type="match status" value="1"/>
</dbReference>
<dbReference type="GO" id="GO:0008218">
    <property type="term" value="P:bioluminescence"/>
    <property type="evidence" value="ECO:0007669"/>
    <property type="project" value="InterPro"/>
</dbReference>
<dbReference type="EMBL" id="WBVO01000015">
    <property type="protein sequence ID" value="KAB2805420.1"/>
    <property type="molecule type" value="Genomic_DNA"/>
</dbReference>
<dbReference type="AlphaFoldDB" id="A0A6N6RFF6"/>